<dbReference type="Proteomes" id="UP001152747">
    <property type="component" value="Unassembled WGS sequence"/>
</dbReference>
<proteinExistence type="predicted"/>
<dbReference type="EMBL" id="CANHGI010000004">
    <property type="protein sequence ID" value="CAI5447322.1"/>
    <property type="molecule type" value="Genomic_DNA"/>
</dbReference>
<evidence type="ECO:0000256" key="2">
    <source>
        <dbReference type="SAM" id="Phobius"/>
    </source>
</evidence>
<reference evidence="3" key="1">
    <citation type="submission" date="2022-11" db="EMBL/GenBank/DDBJ databases">
        <authorList>
            <person name="Kikuchi T."/>
        </authorList>
    </citation>
    <scope>NUCLEOTIDE SEQUENCE</scope>
    <source>
        <strain evidence="3">PS1010</strain>
    </source>
</reference>
<evidence type="ECO:0000313" key="3">
    <source>
        <dbReference type="EMBL" id="CAI5447322.1"/>
    </source>
</evidence>
<accession>A0A9P1N1B0</accession>
<dbReference type="AlphaFoldDB" id="A0A9P1N1B0"/>
<protein>
    <submittedName>
        <fullName evidence="3">Uncharacterized protein</fullName>
    </submittedName>
</protein>
<sequence length="194" mass="21031">MCEKVDMNQRTCCCSAKIMMFVIGGGEIFVAIILIILAAITPHASATWVWVCAASYMCLGFFSIVVVFYPAMWLMILCYIDQIISAIESVVVCIVLIVDVGFGEIIVDAYGVEDNKTWKKVQAYAYCQIFTLIVGCVFTIMAGVVYAVLLCCNDGRRRSIYGGTGNTGNSPATGTDTGTSPGTTRRSKALYSKS</sequence>
<feature type="compositionally biased region" description="Low complexity" evidence="1">
    <location>
        <begin position="173"/>
        <end position="184"/>
    </location>
</feature>
<keyword evidence="2" id="KW-1133">Transmembrane helix</keyword>
<keyword evidence="2" id="KW-0472">Membrane</keyword>
<feature type="transmembrane region" description="Helical" evidence="2">
    <location>
        <begin position="47"/>
        <end position="71"/>
    </location>
</feature>
<evidence type="ECO:0000256" key="1">
    <source>
        <dbReference type="SAM" id="MobiDB-lite"/>
    </source>
</evidence>
<name>A0A9P1N1B0_9PELO</name>
<feature type="transmembrane region" description="Helical" evidence="2">
    <location>
        <begin position="21"/>
        <end position="41"/>
    </location>
</feature>
<evidence type="ECO:0000313" key="4">
    <source>
        <dbReference type="Proteomes" id="UP001152747"/>
    </source>
</evidence>
<feature type="transmembrane region" description="Helical" evidence="2">
    <location>
        <begin position="123"/>
        <end position="149"/>
    </location>
</feature>
<feature type="region of interest" description="Disordered" evidence="1">
    <location>
        <begin position="163"/>
        <end position="194"/>
    </location>
</feature>
<gene>
    <name evidence="3" type="ORF">CAMP_LOCUS9959</name>
</gene>
<organism evidence="3 4">
    <name type="scientific">Caenorhabditis angaria</name>
    <dbReference type="NCBI Taxonomy" id="860376"/>
    <lineage>
        <taxon>Eukaryota</taxon>
        <taxon>Metazoa</taxon>
        <taxon>Ecdysozoa</taxon>
        <taxon>Nematoda</taxon>
        <taxon>Chromadorea</taxon>
        <taxon>Rhabditida</taxon>
        <taxon>Rhabditina</taxon>
        <taxon>Rhabditomorpha</taxon>
        <taxon>Rhabditoidea</taxon>
        <taxon>Rhabditidae</taxon>
        <taxon>Peloderinae</taxon>
        <taxon>Caenorhabditis</taxon>
    </lineage>
</organism>
<feature type="transmembrane region" description="Helical" evidence="2">
    <location>
        <begin position="83"/>
        <end position="103"/>
    </location>
</feature>
<comment type="caution">
    <text evidence="3">The sequence shown here is derived from an EMBL/GenBank/DDBJ whole genome shotgun (WGS) entry which is preliminary data.</text>
</comment>
<keyword evidence="4" id="KW-1185">Reference proteome</keyword>
<keyword evidence="2" id="KW-0812">Transmembrane</keyword>